<organism evidence="2 3">
    <name type="scientific">Flavobacterium agricola</name>
    <dbReference type="NCBI Taxonomy" id="2870839"/>
    <lineage>
        <taxon>Bacteria</taxon>
        <taxon>Pseudomonadati</taxon>
        <taxon>Bacteroidota</taxon>
        <taxon>Flavobacteriia</taxon>
        <taxon>Flavobacteriales</taxon>
        <taxon>Flavobacteriaceae</taxon>
        <taxon>Flavobacterium</taxon>
    </lineage>
</organism>
<dbReference type="EMBL" id="CP081495">
    <property type="protein sequence ID" value="UYW00297.1"/>
    <property type="molecule type" value="Genomic_DNA"/>
</dbReference>
<name>A0ABY6LXM6_9FLAO</name>
<gene>
    <name evidence="2" type="ORF">K5I29_06845</name>
</gene>
<reference evidence="2" key="1">
    <citation type="submission" date="2021-08" db="EMBL/GenBank/DDBJ databases">
        <title>Flavobacterium sp. strain CC-SYL302.</title>
        <authorList>
            <person name="Lin S.-Y."/>
            <person name="Lee T.-H."/>
            <person name="Young C.-C."/>
        </authorList>
    </citation>
    <scope>NUCLEOTIDE SEQUENCE</scope>
    <source>
        <strain evidence="2">CC-SYL302</strain>
    </source>
</reference>
<sequence length="93" mass="10593">MEIKHENNTKNGIFKAYIDDDFAGEMTYTWAGNTKFIIDSTHVAEGYNGRGVGKELLTALINYAQANNYKILPLCPFAKAQFDKHPEYNQLLF</sequence>
<dbReference type="PANTHER" id="PTHR31435:SF10">
    <property type="entry name" value="BSR4717 PROTEIN"/>
    <property type="match status" value="1"/>
</dbReference>
<dbReference type="Gene3D" id="3.40.630.30">
    <property type="match status" value="1"/>
</dbReference>
<evidence type="ECO:0000259" key="1">
    <source>
        <dbReference type="PROSITE" id="PS51729"/>
    </source>
</evidence>
<dbReference type="Pfam" id="PF14542">
    <property type="entry name" value="Acetyltransf_CG"/>
    <property type="match status" value="1"/>
</dbReference>
<protein>
    <submittedName>
        <fullName evidence="2">N-acetyltransferase</fullName>
    </submittedName>
</protein>
<evidence type="ECO:0000313" key="2">
    <source>
        <dbReference type="EMBL" id="UYW00297.1"/>
    </source>
</evidence>
<proteinExistence type="predicted"/>
<dbReference type="InterPro" id="IPR016181">
    <property type="entry name" value="Acyl_CoA_acyltransferase"/>
</dbReference>
<dbReference type="PANTHER" id="PTHR31435">
    <property type="entry name" value="PROTEIN NATD1"/>
    <property type="match status" value="1"/>
</dbReference>
<keyword evidence="3" id="KW-1185">Reference proteome</keyword>
<dbReference type="CDD" id="cd04301">
    <property type="entry name" value="NAT_SF"/>
    <property type="match status" value="1"/>
</dbReference>
<evidence type="ECO:0000313" key="3">
    <source>
        <dbReference type="Proteomes" id="UP001163328"/>
    </source>
</evidence>
<dbReference type="Proteomes" id="UP001163328">
    <property type="component" value="Chromosome"/>
</dbReference>
<dbReference type="InterPro" id="IPR045057">
    <property type="entry name" value="Gcn5-rel_NAT"/>
</dbReference>
<accession>A0ABY6LXM6</accession>
<dbReference type="InterPro" id="IPR031165">
    <property type="entry name" value="GNAT_YJDJ"/>
</dbReference>
<dbReference type="PROSITE" id="PS51729">
    <property type="entry name" value="GNAT_YJDJ"/>
    <property type="match status" value="1"/>
</dbReference>
<dbReference type="SUPFAM" id="SSF55729">
    <property type="entry name" value="Acyl-CoA N-acyltransferases (Nat)"/>
    <property type="match status" value="1"/>
</dbReference>
<feature type="domain" description="N-acetyltransferase" evidence="1">
    <location>
        <begin position="6"/>
        <end position="93"/>
    </location>
</feature>
<dbReference type="RefSeq" id="WP_264431898.1">
    <property type="nucleotide sequence ID" value="NZ_CP081495.1"/>
</dbReference>